<dbReference type="Proteomes" id="UP000291116">
    <property type="component" value="Unassembled WGS sequence"/>
</dbReference>
<feature type="domain" description="Pseudouridine synthase RsuA/RluA-like" evidence="5">
    <location>
        <begin position="208"/>
        <end position="352"/>
    </location>
</feature>
<evidence type="ECO:0000256" key="1">
    <source>
        <dbReference type="ARBA" id="ARBA00008348"/>
    </source>
</evidence>
<dbReference type="InterPro" id="IPR020094">
    <property type="entry name" value="TruA/RsuA/RluB/E/F_N"/>
</dbReference>
<feature type="compositionally biased region" description="Low complexity" evidence="4">
    <location>
        <begin position="171"/>
        <end position="185"/>
    </location>
</feature>
<dbReference type="GO" id="GO:0001522">
    <property type="term" value="P:pseudouridine synthesis"/>
    <property type="evidence" value="ECO:0007669"/>
    <property type="project" value="InterPro"/>
</dbReference>
<dbReference type="InterPro" id="IPR018496">
    <property type="entry name" value="PsdUridine_synth_RsuA/RluB_CS"/>
</dbReference>
<dbReference type="SUPFAM" id="SSF55120">
    <property type="entry name" value="Pseudouridine synthase"/>
    <property type="match status" value="1"/>
</dbReference>
<evidence type="ECO:0000313" key="8">
    <source>
        <dbReference type="Proteomes" id="UP000291116"/>
    </source>
</evidence>
<sequence length="429" mass="47360">MTHALARTRPIRRPTALVFVFVFVVVLFLVLSERDFGSRRVDALSCPVGVARDGAGPRQSPLNPYCLGNRDTVANNRKALVRRRSVLLRSSTAPDGGGGGEPKKIRLNKVFKRTHSRREADRLIEEGRVSVNGKKVGTKGGFFVVPYVDEISLDGDLVEGWEEMNGVQAAKTKTTTTTNPASAKTGGARNAETAPSGGKPGGRGTFEYIKYWKPRGVICTTDPKIPHNIVDELAIDGYHPPHRVYPVGRLDKDTSGIILVTSDGRLPNAALRKEHKRPKVYEVGLDRPLERHGPVLDRLREGVTISTETVRNGVRKTLTAPTEPCSVEQLSDTWIRITLREGRNRQVRKMTRAVGYRTVELERVSFAGIPLEPGLRGPGDWDYLEGEELEIVLDMIEVAEAAAKEASEAVPSTSQRRDDKTTGWDGEDW</sequence>
<dbReference type="GO" id="GO:0003723">
    <property type="term" value="F:RNA binding"/>
    <property type="evidence" value="ECO:0007669"/>
    <property type="project" value="UniProtKB-KW"/>
</dbReference>
<dbReference type="GO" id="GO:0006364">
    <property type="term" value="P:rRNA processing"/>
    <property type="evidence" value="ECO:0007669"/>
    <property type="project" value="UniProtKB-ARBA"/>
</dbReference>
<evidence type="ECO:0000259" key="6">
    <source>
        <dbReference type="Pfam" id="PF01479"/>
    </source>
</evidence>
<dbReference type="GO" id="GO:0009982">
    <property type="term" value="F:pseudouridine synthase activity"/>
    <property type="evidence" value="ECO:0007669"/>
    <property type="project" value="InterPro"/>
</dbReference>
<dbReference type="InterPro" id="IPR006145">
    <property type="entry name" value="PsdUridine_synth_RsuA/RluA"/>
</dbReference>
<reference evidence="7 8" key="1">
    <citation type="submission" date="2019-01" db="EMBL/GenBank/DDBJ databases">
        <authorList>
            <person name="Ferrante I. M."/>
        </authorList>
    </citation>
    <scope>NUCLEOTIDE SEQUENCE [LARGE SCALE GENOMIC DNA]</scope>
    <source>
        <strain evidence="7 8">B856</strain>
    </source>
</reference>
<dbReference type="Gene3D" id="3.30.70.1560">
    <property type="entry name" value="Alpha-L RNA-binding motif"/>
    <property type="match status" value="1"/>
</dbReference>
<evidence type="ECO:0000259" key="5">
    <source>
        <dbReference type="Pfam" id="PF00849"/>
    </source>
</evidence>
<dbReference type="AlphaFoldDB" id="A0A448ZQC7"/>
<feature type="region of interest" description="Disordered" evidence="4">
    <location>
        <begin position="171"/>
        <end position="201"/>
    </location>
</feature>
<organism evidence="7 8">
    <name type="scientific">Pseudo-nitzschia multistriata</name>
    <dbReference type="NCBI Taxonomy" id="183589"/>
    <lineage>
        <taxon>Eukaryota</taxon>
        <taxon>Sar</taxon>
        <taxon>Stramenopiles</taxon>
        <taxon>Ochrophyta</taxon>
        <taxon>Bacillariophyta</taxon>
        <taxon>Bacillariophyceae</taxon>
        <taxon>Bacillariophycidae</taxon>
        <taxon>Bacillariales</taxon>
        <taxon>Bacillariaceae</taxon>
        <taxon>Pseudo-nitzschia</taxon>
    </lineage>
</organism>
<dbReference type="InterPro" id="IPR020103">
    <property type="entry name" value="PsdUridine_synth_cat_dom_sf"/>
</dbReference>
<dbReference type="PANTHER" id="PTHR47683:SF2">
    <property type="entry name" value="RNA-BINDING S4 DOMAIN-CONTAINING PROTEIN"/>
    <property type="match status" value="1"/>
</dbReference>
<dbReference type="Pfam" id="PF00849">
    <property type="entry name" value="PseudoU_synth_2"/>
    <property type="match status" value="1"/>
</dbReference>
<dbReference type="InterPro" id="IPR050343">
    <property type="entry name" value="RsuA_PseudoU_synthase"/>
</dbReference>
<dbReference type="SUPFAM" id="SSF55174">
    <property type="entry name" value="Alpha-L RNA-binding motif"/>
    <property type="match status" value="1"/>
</dbReference>
<evidence type="ECO:0000256" key="4">
    <source>
        <dbReference type="SAM" id="MobiDB-lite"/>
    </source>
</evidence>
<protein>
    <submittedName>
        <fullName evidence="7">Uncharacterized protein</fullName>
    </submittedName>
</protein>
<dbReference type="OrthoDB" id="440619at2759"/>
<dbReference type="NCBIfam" id="TIGR00093">
    <property type="entry name" value="pseudouridine synthase"/>
    <property type="match status" value="1"/>
</dbReference>
<dbReference type="EMBL" id="CAACVS010000632">
    <property type="protein sequence ID" value="VEU44249.1"/>
    <property type="molecule type" value="Genomic_DNA"/>
</dbReference>
<dbReference type="InterPro" id="IPR042092">
    <property type="entry name" value="PsdUridine_s_RsuA/RluB/E/F_cat"/>
</dbReference>
<evidence type="ECO:0000256" key="2">
    <source>
        <dbReference type="ARBA" id="ARBA00023235"/>
    </source>
</evidence>
<keyword evidence="3" id="KW-0694">RNA-binding</keyword>
<proteinExistence type="inferred from homology"/>
<dbReference type="PANTHER" id="PTHR47683">
    <property type="entry name" value="PSEUDOURIDINE SYNTHASE FAMILY PROTEIN-RELATED"/>
    <property type="match status" value="1"/>
</dbReference>
<dbReference type="Pfam" id="PF01479">
    <property type="entry name" value="S4"/>
    <property type="match status" value="1"/>
</dbReference>
<comment type="similarity">
    <text evidence="1">Belongs to the pseudouridine synthase RsuA family.</text>
</comment>
<dbReference type="PROSITE" id="PS01149">
    <property type="entry name" value="PSI_RSU"/>
    <property type="match status" value="1"/>
</dbReference>
<name>A0A448ZQC7_9STRA</name>
<dbReference type="CDD" id="cd00165">
    <property type="entry name" value="S4"/>
    <property type="match status" value="1"/>
</dbReference>
<dbReference type="PROSITE" id="PS50889">
    <property type="entry name" value="S4"/>
    <property type="match status" value="1"/>
</dbReference>
<keyword evidence="8" id="KW-1185">Reference proteome</keyword>
<dbReference type="Gene3D" id="3.10.290.10">
    <property type="entry name" value="RNA-binding S4 domain"/>
    <property type="match status" value="1"/>
</dbReference>
<dbReference type="InterPro" id="IPR000748">
    <property type="entry name" value="PsdUridine_synth_RsuA/RluB/E/F"/>
</dbReference>
<gene>
    <name evidence="7" type="ORF">PSNMU_V1.4_AUG-EV-PASAV3_0112980</name>
</gene>
<accession>A0A448ZQC7</accession>
<feature type="domain" description="RNA-binding S4" evidence="6">
    <location>
        <begin position="116"/>
        <end position="136"/>
    </location>
</feature>
<evidence type="ECO:0000313" key="7">
    <source>
        <dbReference type="EMBL" id="VEU44249.1"/>
    </source>
</evidence>
<dbReference type="InterPro" id="IPR002942">
    <property type="entry name" value="S4_RNA-bd"/>
</dbReference>
<dbReference type="Gene3D" id="3.30.70.580">
    <property type="entry name" value="Pseudouridine synthase I, catalytic domain, N-terminal subdomain"/>
    <property type="match status" value="1"/>
</dbReference>
<feature type="region of interest" description="Disordered" evidence="4">
    <location>
        <begin position="403"/>
        <end position="429"/>
    </location>
</feature>
<dbReference type="InterPro" id="IPR036986">
    <property type="entry name" value="S4_RNA-bd_sf"/>
</dbReference>
<keyword evidence="2" id="KW-0413">Isomerase</keyword>
<evidence type="ECO:0000256" key="3">
    <source>
        <dbReference type="PROSITE-ProRule" id="PRU00182"/>
    </source>
</evidence>